<dbReference type="KEGG" id="ccm:Ccan_19100"/>
<dbReference type="OrthoDB" id="1551198at2"/>
<accession>F9YTA7</accession>
<dbReference type="HOGENOM" id="CLU_1861582_0_0_10"/>
<name>F9YTA7_CAPCC</name>
<evidence type="ECO:0000313" key="1">
    <source>
        <dbReference type="EMBL" id="AEK24026.1"/>
    </source>
</evidence>
<dbReference type="Proteomes" id="UP000008895">
    <property type="component" value="Chromosome"/>
</dbReference>
<gene>
    <name evidence="1" type="ordered locus">Ccan_19100</name>
</gene>
<protein>
    <submittedName>
        <fullName evidence="1">Uncharacterized protein</fullName>
    </submittedName>
</protein>
<organism evidence="1 2">
    <name type="scientific">Capnocytophaga canimorsus (strain 5)</name>
    <dbReference type="NCBI Taxonomy" id="860228"/>
    <lineage>
        <taxon>Bacteria</taxon>
        <taxon>Pseudomonadati</taxon>
        <taxon>Bacteroidota</taxon>
        <taxon>Flavobacteriia</taxon>
        <taxon>Flavobacteriales</taxon>
        <taxon>Flavobacteriaceae</taxon>
        <taxon>Capnocytophaga</taxon>
    </lineage>
</organism>
<dbReference type="RefSeq" id="WP_013998010.1">
    <property type="nucleotide sequence ID" value="NC_015846.1"/>
</dbReference>
<sequence>MNTDILFKGNIKLETLSYFKEGDMWQFKFDDFVSLDTTCLWRLVVDSKIMRTSVDNEQCFTKENSTEIEKNLREVLKDLFLIEIELDTLSGDLFLIFTEKYKLQFFTNSSYYENWNLHIGNKQYICMGSGELALFSN</sequence>
<dbReference type="EMBL" id="CP002113">
    <property type="protein sequence ID" value="AEK24026.1"/>
    <property type="molecule type" value="Genomic_DNA"/>
</dbReference>
<reference evidence="1 2" key="1">
    <citation type="journal article" date="2011" name="J. Bacteriol.">
        <title>Complete genome sequence of the dog commensal and human pathogen Capnocytophaga canimorsus strain 5.</title>
        <authorList>
            <person name="Manfredi P."/>
            <person name="Pagni M."/>
            <person name="Cornelis G.R."/>
        </authorList>
    </citation>
    <scope>NUCLEOTIDE SEQUENCE [LARGE SCALE GENOMIC DNA]</scope>
    <source>
        <strain evidence="2">5</strain>
    </source>
</reference>
<keyword evidence="2" id="KW-1185">Reference proteome</keyword>
<proteinExistence type="predicted"/>
<evidence type="ECO:0000313" key="2">
    <source>
        <dbReference type="Proteomes" id="UP000008895"/>
    </source>
</evidence>
<dbReference type="AlphaFoldDB" id="F9YTA7"/>
<dbReference type="STRING" id="860228.Ccan_19100"/>